<protein>
    <submittedName>
        <fullName evidence="2">Uncharacterized protein</fullName>
    </submittedName>
</protein>
<reference evidence="2 3" key="1">
    <citation type="journal article" date="2014" name="Genome Announc.">
        <title>Genome Sequence of Afipia felis Strain 76713, Isolated in Hospital Water Using an Amoeba Co-Culture Procedure.</title>
        <authorList>
            <person name="Benamar S."/>
            <person name="La Scola B."/>
            <person name="Croce O."/>
        </authorList>
    </citation>
    <scope>NUCLEOTIDE SEQUENCE [LARGE SCALE GENOMIC DNA]</scope>
    <source>
        <strain evidence="2 3">76713</strain>
    </source>
</reference>
<dbReference type="AlphaFoldDB" id="A0A090MGD8"/>
<evidence type="ECO:0000313" key="2">
    <source>
        <dbReference type="EMBL" id="CEG06716.1"/>
    </source>
</evidence>
<sequence length="59" mass="6814">MMTIDEIFADDRRNPPSERSLPWEEMRGGGAVVVEPKPHWASDMAVFRLTDRSWCSYAD</sequence>
<dbReference type="EMBL" id="CCAZ020000001">
    <property type="protein sequence ID" value="CEG06716.1"/>
    <property type="molecule type" value="Genomic_DNA"/>
</dbReference>
<name>A0A090MGD8_AFIFE</name>
<evidence type="ECO:0000256" key="1">
    <source>
        <dbReference type="SAM" id="MobiDB-lite"/>
    </source>
</evidence>
<evidence type="ECO:0000313" key="3">
    <source>
        <dbReference type="Proteomes" id="UP000035762"/>
    </source>
</evidence>
<dbReference type="Proteomes" id="UP000035762">
    <property type="component" value="Unassembled WGS sequence"/>
</dbReference>
<comment type="caution">
    <text evidence="2">The sequence shown here is derived from an EMBL/GenBank/DDBJ whole genome shotgun (WGS) entry which is preliminary data.</text>
</comment>
<gene>
    <name evidence="2" type="ORF">BN961_00086</name>
</gene>
<proteinExistence type="predicted"/>
<feature type="region of interest" description="Disordered" evidence="1">
    <location>
        <begin position="1"/>
        <end position="23"/>
    </location>
</feature>
<dbReference type="STRING" id="1035.BN961_00086"/>
<accession>A0A090MGD8</accession>
<keyword evidence="3" id="KW-1185">Reference proteome</keyword>
<feature type="compositionally biased region" description="Basic and acidic residues" evidence="1">
    <location>
        <begin position="9"/>
        <end position="23"/>
    </location>
</feature>
<organism evidence="2 3">
    <name type="scientific">Afipia felis</name>
    <name type="common">Cat scratch disease bacillus</name>
    <dbReference type="NCBI Taxonomy" id="1035"/>
    <lineage>
        <taxon>Bacteria</taxon>
        <taxon>Pseudomonadati</taxon>
        <taxon>Pseudomonadota</taxon>
        <taxon>Alphaproteobacteria</taxon>
        <taxon>Hyphomicrobiales</taxon>
        <taxon>Nitrobacteraceae</taxon>
        <taxon>Afipia</taxon>
    </lineage>
</organism>
<dbReference type="RefSeq" id="WP_349509604.1">
    <property type="nucleotide sequence ID" value="NZ_CCAZ020000001.1"/>
</dbReference>